<dbReference type="CDD" id="cd03766">
    <property type="entry name" value="Gn_AT_II_novel"/>
    <property type="match status" value="1"/>
</dbReference>
<dbReference type="STRING" id="1287680.R1GQJ4"/>
<evidence type="ECO:0000259" key="4">
    <source>
        <dbReference type="PROSITE" id="PS51278"/>
    </source>
</evidence>
<gene>
    <name evidence="5" type="ORF">UCRNP2_5031</name>
</gene>
<dbReference type="SUPFAM" id="SSF56235">
    <property type="entry name" value="N-terminal nucleophile aminohydrolases (Ntn hydrolases)"/>
    <property type="match status" value="1"/>
</dbReference>
<dbReference type="OMA" id="SVYESCP"/>
<evidence type="ECO:0000256" key="3">
    <source>
        <dbReference type="ARBA" id="ARBA00022962"/>
    </source>
</evidence>
<dbReference type="OrthoDB" id="10252281at2759"/>
<name>R1GQJ4_BOTPV</name>
<keyword evidence="1" id="KW-0028">Amino-acid biosynthesis</keyword>
<dbReference type="PROSITE" id="PS51278">
    <property type="entry name" value="GATASE_TYPE_2"/>
    <property type="match status" value="1"/>
</dbReference>
<dbReference type="GO" id="GO:0004066">
    <property type="term" value="F:asparagine synthase (glutamine-hydrolyzing) activity"/>
    <property type="evidence" value="ECO:0007669"/>
    <property type="project" value="InterPro"/>
</dbReference>
<evidence type="ECO:0000313" key="5">
    <source>
        <dbReference type="EMBL" id="EOD48259.1"/>
    </source>
</evidence>
<dbReference type="Proteomes" id="UP000013521">
    <property type="component" value="Unassembled WGS sequence"/>
</dbReference>
<dbReference type="GO" id="GO:0006529">
    <property type="term" value="P:asparagine biosynthetic process"/>
    <property type="evidence" value="ECO:0007669"/>
    <property type="project" value="UniProtKB-KW"/>
</dbReference>
<dbReference type="InterPro" id="IPR017932">
    <property type="entry name" value="GATase_2_dom"/>
</dbReference>
<proteinExistence type="predicted"/>
<dbReference type="Pfam" id="PF00733">
    <property type="entry name" value="Asn_synthase"/>
    <property type="match status" value="1"/>
</dbReference>
<keyword evidence="3" id="KW-0315">Glutamine amidotransferase</keyword>
<dbReference type="Pfam" id="PF13537">
    <property type="entry name" value="GATase_7"/>
    <property type="match status" value="1"/>
</dbReference>
<dbReference type="HOGENOM" id="CLU_012368_2_0_1"/>
<evidence type="ECO:0000256" key="1">
    <source>
        <dbReference type="ARBA" id="ARBA00022605"/>
    </source>
</evidence>
<dbReference type="eggNOG" id="KOG0573">
    <property type="taxonomic scope" value="Eukaryota"/>
</dbReference>
<reference evidence="6" key="1">
    <citation type="journal article" date="2013" name="Genome Announc.">
        <title>Draft genome sequence of Neofusicoccum parvum isolate UCR-NP2, a fungal vascular pathogen associated with grapevine cankers.</title>
        <authorList>
            <person name="Blanco-Ulate B."/>
            <person name="Rolshausen P."/>
            <person name="Cantu D."/>
        </authorList>
    </citation>
    <scope>NUCLEOTIDE SEQUENCE [LARGE SCALE GENOMIC DNA]</scope>
    <source>
        <strain evidence="6">UCR-NP2</strain>
    </source>
</reference>
<dbReference type="Gene3D" id="3.40.50.620">
    <property type="entry name" value="HUPs"/>
    <property type="match status" value="1"/>
</dbReference>
<dbReference type="InterPro" id="IPR014729">
    <property type="entry name" value="Rossmann-like_a/b/a_fold"/>
</dbReference>
<keyword evidence="2" id="KW-0061">Asparagine biosynthesis</keyword>
<evidence type="ECO:0000313" key="6">
    <source>
        <dbReference type="Proteomes" id="UP000013521"/>
    </source>
</evidence>
<feature type="domain" description="Glutamine amidotransferase type-2" evidence="4">
    <location>
        <begin position="32"/>
        <end position="219"/>
    </location>
</feature>
<dbReference type="KEGG" id="npa:UCRNP2_5031"/>
<organism evidence="5 6">
    <name type="scientific">Botryosphaeria parva (strain UCR-NP2)</name>
    <name type="common">Grapevine canker fungus</name>
    <name type="synonym">Neofusicoccum parvum</name>
    <dbReference type="NCBI Taxonomy" id="1287680"/>
    <lineage>
        <taxon>Eukaryota</taxon>
        <taxon>Fungi</taxon>
        <taxon>Dikarya</taxon>
        <taxon>Ascomycota</taxon>
        <taxon>Pezizomycotina</taxon>
        <taxon>Dothideomycetes</taxon>
        <taxon>Dothideomycetes incertae sedis</taxon>
        <taxon>Botryosphaeriales</taxon>
        <taxon>Botryosphaeriaceae</taxon>
        <taxon>Neofusicoccum</taxon>
    </lineage>
</organism>
<evidence type="ECO:0000256" key="2">
    <source>
        <dbReference type="ARBA" id="ARBA00022888"/>
    </source>
</evidence>
<protein>
    <submittedName>
        <fullName evidence="5">Putative asparagine synthase related protein</fullName>
    </submittedName>
</protein>
<sequence>MRAKGPGPRLQTQLLLSGAPSPRHLLARSPMCGIFASLSRHASVHPDPGTECFLDNRGPDCSRTLERSIDTGTRVHALFRSTVLALRGSSLVPQPLLDGASGSILCWNGEAWEIDNQPVAGNDSLQVFQLLRDACRQPQADPAAAVADCVSRIRGPYAFVFYDAIGRRLFYGRDCLGRRSLLRSVDDTGDLVLSSICDSHVSESWREVEADGIYMVDLDHAPSPSSFHITRLPYVYARSDEPASQTLMLPYPPLNRAVSDDPPLLTEESLSVHVLKHHLTRSLELRLQREMPSLPRNGTTQDQNQVRIAVLFSGGLDCTVLARLAHDILPYSVSVDLLNVAFENPRIHHPHTDKSGSTLSPYELCPDRITGRASYAELCEVCPERRWKFVEINVPYVETLAHRDTVIALMHPHNTEMDLSISCALYFASRGRGTAKEPGGGSTEYVTPARILLSGLGADELFGGYQRHATAFSRNGFAGLIEELELDINRLGKRNLGRDDRVISNWSKEARFPYLDEQLLSWALDAPVWEKMGFGQMVPEASGSSSIEPGKKVLRLLSWNLGMRRLASEKKRAIQFGARTAKMEAGKVKGTQTIK</sequence>
<dbReference type="InterPro" id="IPR001962">
    <property type="entry name" value="Asn_synthase"/>
</dbReference>
<dbReference type="InterPro" id="IPR029055">
    <property type="entry name" value="Ntn_hydrolases_N"/>
</dbReference>
<dbReference type="AlphaFoldDB" id="R1GQJ4"/>
<dbReference type="PANTHER" id="PTHR45937">
    <property type="entry name" value="ASPARAGINE SYNTHETASE DOMAIN-CONTAINING PROTEIN 1"/>
    <property type="match status" value="1"/>
</dbReference>
<dbReference type="PANTHER" id="PTHR45937:SF1">
    <property type="entry name" value="ASPARAGINE SYNTHETASE DOMAIN-CONTAINING PROTEIN 1"/>
    <property type="match status" value="1"/>
</dbReference>
<dbReference type="SUPFAM" id="SSF52402">
    <property type="entry name" value="Adenine nucleotide alpha hydrolases-like"/>
    <property type="match status" value="1"/>
</dbReference>
<dbReference type="Gene3D" id="3.60.20.10">
    <property type="entry name" value="Glutamine Phosphoribosylpyrophosphate, subunit 1, domain 1"/>
    <property type="match status" value="1"/>
</dbReference>
<accession>R1GQJ4</accession>
<dbReference type="CDD" id="cd01991">
    <property type="entry name" value="Asn_synthase_B_C"/>
    <property type="match status" value="1"/>
</dbReference>
<dbReference type="InterPro" id="IPR051857">
    <property type="entry name" value="Asn_synthetase_domain"/>
</dbReference>
<dbReference type="EMBL" id="KB916238">
    <property type="protein sequence ID" value="EOD48259.1"/>
    <property type="molecule type" value="Genomic_DNA"/>
</dbReference>